<evidence type="ECO:0000313" key="2">
    <source>
        <dbReference type="Proteomes" id="UP000824225"/>
    </source>
</evidence>
<sequence length="151" mass="16216">MNTKTITIDTGRDAGKTFEITEMPVSRLEKWAARALVALMGQAMPPEMAQAARQSGAVALASLGAKGLANALAGLDWEKVEPLYDDLLGQIAVVTDQGVRVPLKAGNIDLHIRDVGTIFRLRYEAVAVNFDFFPDVSVLTSPHLLRGAPSD</sequence>
<gene>
    <name evidence="1" type="ORF">H9962_06875</name>
</gene>
<dbReference type="InterPro" id="IPR049156">
    <property type="entry name" value="Phage_chap_TAC_15-like"/>
</dbReference>
<proteinExistence type="predicted"/>
<dbReference type="Pfam" id="PF21822">
    <property type="entry name" value="Phage_TAC_15"/>
    <property type="match status" value="1"/>
</dbReference>
<dbReference type="AlphaFoldDB" id="A0A9D2KL64"/>
<organism evidence="1 2">
    <name type="scientific">Candidatus Mailhella merdigallinarum</name>
    <dbReference type="NCBI Taxonomy" id="2838658"/>
    <lineage>
        <taxon>Bacteria</taxon>
        <taxon>Pseudomonadati</taxon>
        <taxon>Thermodesulfobacteriota</taxon>
        <taxon>Desulfovibrionia</taxon>
        <taxon>Desulfovibrionales</taxon>
        <taxon>Desulfovibrionaceae</taxon>
        <taxon>Mailhella</taxon>
    </lineage>
</organism>
<dbReference type="Proteomes" id="UP000824225">
    <property type="component" value="Unassembled WGS sequence"/>
</dbReference>
<reference evidence="1" key="2">
    <citation type="submission" date="2021-04" db="EMBL/GenBank/DDBJ databases">
        <authorList>
            <person name="Gilroy R."/>
        </authorList>
    </citation>
    <scope>NUCLEOTIDE SEQUENCE</scope>
    <source>
        <strain evidence="1">CHK186-16707</strain>
    </source>
</reference>
<protein>
    <submittedName>
        <fullName evidence="1">Uncharacterized protein</fullName>
    </submittedName>
</protein>
<evidence type="ECO:0000313" key="1">
    <source>
        <dbReference type="EMBL" id="HJA08895.1"/>
    </source>
</evidence>
<reference evidence="1" key="1">
    <citation type="journal article" date="2021" name="PeerJ">
        <title>Extensive microbial diversity within the chicken gut microbiome revealed by metagenomics and culture.</title>
        <authorList>
            <person name="Gilroy R."/>
            <person name="Ravi A."/>
            <person name="Getino M."/>
            <person name="Pursley I."/>
            <person name="Horton D.L."/>
            <person name="Alikhan N.F."/>
            <person name="Baker D."/>
            <person name="Gharbi K."/>
            <person name="Hall N."/>
            <person name="Watson M."/>
            <person name="Adriaenssens E.M."/>
            <person name="Foster-Nyarko E."/>
            <person name="Jarju S."/>
            <person name="Secka A."/>
            <person name="Antonio M."/>
            <person name="Oren A."/>
            <person name="Chaudhuri R.R."/>
            <person name="La Ragione R."/>
            <person name="Hildebrand F."/>
            <person name="Pallen M.J."/>
        </authorList>
    </citation>
    <scope>NUCLEOTIDE SEQUENCE</scope>
    <source>
        <strain evidence="1">CHK186-16707</strain>
    </source>
</reference>
<accession>A0A9D2KL64</accession>
<comment type="caution">
    <text evidence="1">The sequence shown here is derived from an EMBL/GenBank/DDBJ whole genome shotgun (WGS) entry which is preliminary data.</text>
</comment>
<name>A0A9D2KL64_9BACT</name>
<dbReference type="EMBL" id="DXAN01000023">
    <property type="protein sequence ID" value="HJA08895.1"/>
    <property type="molecule type" value="Genomic_DNA"/>
</dbReference>